<dbReference type="Pfam" id="PF01522">
    <property type="entry name" value="Polysacc_deac_1"/>
    <property type="match status" value="1"/>
</dbReference>
<feature type="compositionally biased region" description="Low complexity" evidence="3">
    <location>
        <begin position="32"/>
        <end position="42"/>
    </location>
</feature>
<dbReference type="Proteomes" id="UP000318582">
    <property type="component" value="Unassembled WGS sequence"/>
</dbReference>
<dbReference type="InterPro" id="IPR050248">
    <property type="entry name" value="Polysacc_deacetylase_ArnD"/>
</dbReference>
<dbReference type="GO" id="GO:0004099">
    <property type="term" value="F:chitin deacetylase activity"/>
    <property type="evidence" value="ECO:0007669"/>
    <property type="project" value="TreeGrafter"/>
</dbReference>
<keyword evidence="4" id="KW-0732">Signal</keyword>
<accession>A0A507E9G8</accession>
<dbReference type="PROSITE" id="PS51677">
    <property type="entry name" value="NODB"/>
    <property type="match status" value="1"/>
</dbReference>
<dbReference type="PANTHER" id="PTHR10587">
    <property type="entry name" value="GLYCOSYL TRANSFERASE-RELATED"/>
    <property type="match status" value="1"/>
</dbReference>
<feature type="region of interest" description="Disordered" evidence="3">
    <location>
        <begin position="389"/>
        <end position="411"/>
    </location>
</feature>
<gene>
    <name evidence="6" type="ORF">PhCBS80983_g02108</name>
</gene>
<evidence type="ECO:0000313" key="7">
    <source>
        <dbReference type="Proteomes" id="UP000318582"/>
    </source>
</evidence>
<organism evidence="6 7">
    <name type="scientific">Powellomyces hirtus</name>
    <dbReference type="NCBI Taxonomy" id="109895"/>
    <lineage>
        <taxon>Eukaryota</taxon>
        <taxon>Fungi</taxon>
        <taxon>Fungi incertae sedis</taxon>
        <taxon>Chytridiomycota</taxon>
        <taxon>Chytridiomycota incertae sedis</taxon>
        <taxon>Chytridiomycetes</taxon>
        <taxon>Spizellomycetales</taxon>
        <taxon>Powellomycetaceae</taxon>
        <taxon>Powellomyces</taxon>
    </lineage>
</organism>
<dbReference type="PANTHER" id="PTHR10587:SF133">
    <property type="entry name" value="CHITIN DEACETYLASE 1-RELATED"/>
    <property type="match status" value="1"/>
</dbReference>
<evidence type="ECO:0000256" key="2">
    <source>
        <dbReference type="ARBA" id="ARBA00022801"/>
    </source>
</evidence>
<dbReference type="Gene3D" id="3.20.20.370">
    <property type="entry name" value="Glycoside hydrolase/deacetylase"/>
    <property type="match status" value="1"/>
</dbReference>
<dbReference type="GO" id="GO:0046872">
    <property type="term" value="F:metal ion binding"/>
    <property type="evidence" value="ECO:0007669"/>
    <property type="project" value="UniProtKB-KW"/>
</dbReference>
<evidence type="ECO:0000256" key="4">
    <source>
        <dbReference type="SAM" id="SignalP"/>
    </source>
</evidence>
<dbReference type="GO" id="GO:0005975">
    <property type="term" value="P:carbohydrate metabolic process"/>
    <property type="evidence" value="ECO:0007669"/>
    <property type="project" value="InterPro"/>
</dbReference>
<dbReference type="GO" id="GO:0009272">
    <property type="term" value="P:fungal-type cell wall biogenesis"/>
    <property type="evidence" value="ECO:0007669"/>
    <property type="project" value="UniProtKB-ARBA"/>
</dbReference>
<feature type="compositionally biased region" description="Pro residues" evidence="3">
    <location>
        <begin position="43"/>
        <end position="76"/>
    </location>
</feature>
<feature type="compositionally biased region" description="Low complexity" evidence="3">
    <location>
        <begin position="389"/>
        <end position="408"/>
    </location>
</feature>
<keyword evidence="7" id="KW-1185">Reference proteome</keyword>
<dbReference type="InterPro" id="IPR002509">
    <property type="entry name" value="NODB_dom"/>
</dbReference>
<keyword evidence="1" id="KW-0479">Metal-binding</keyword>
<name>A0A507E9G8_9FUNG</name>
<evidence type="ECO:0000313" key="6">
    <source>
        <dbReference type="EMBL" id="TPX59955.1"/>
    </source>
</evidence>
<dbReference type="SUPFAM" id="SSF88713">
    <property type="entry name" value="Glycoside hydrolase/deacetylase"/>
    <property type="match status" value="1"/>
</dbReference>
<dbReference type="GO" id="GO:0016020">
    <property type="term" value="C:membrane"/>
    <property type="evidence" value="ECO:0007669"/>
    <property type="project" value="TreeGrafter"/>
</dbReference>
<feature type="domain" description="NodB homology" evidence="5">
    <location>
        <begin position="184"/>
        <end position="379"/>
    </location>
</feature>
<reference evidence="6 7" key="1">
    <citation type="journal article" date="2019" name="Sci. Rep.">
        <title>Comparative genomics of chytrid fungi reveal insights into the obligate biotrophic and pathogenic lifestyle of Synchytrium endobioticum.</title>
        <authorList>
            <person name="van de Vossenberg B.T.L.H."/>
            <person name="Warris S."/>
            <person name="Nguyen H.D.T."/>
            <person name="van Gent-Pelzer M.P.E."/>
            <person name="Joly D.L."/>
            <person name="van de Geest H.C."/>
            <person name="Bonants P.J.M."/>
            <person name="Smith D.S."/>
            <person name="Levesque C.A."/>
            <person name="van der Lee T.A.J."/>
        </authorList>
    </citation>
    <scope>NUCLEOTIDE SEQUENCE [LARGE SCALE GENOMIC DNA]</scope>
    <source>
        <strain evidence="6 7">CBS 809.83</strain>
    </source>
</reference>
<evidence type="ECO:0000256" key="3">
    <source>
        <dbReference type="SAM" id="MobiDB-lite"/>
    </source>
</evidence>
<keyword evidence="2" id="KW-0378">Hydrolase</keyword>
<comment type="caution">
    <text evidence="6">The sequence shown here is derived from an EMBL/GenBank/DDBJ whole genome shotgun (WGS) entry which is preliminary data.</text>
</comment>
<protein>
    <recommendedName>
        <fullName evidence="5">NodB homology domain-containing protein</fullName>
    </recommendedName>
</protein>
<dbReference type="EMBL" id="QEAQ01000020">
    <property type="protein sequence ID" value="TPX59955.1"/>
    <property type="molecule type" value="Genomic_DNA"/>
</dbReference>
<evidence type="ECO:0000256" key="1">
    <source>
        <dbReference type="ARBA" id="ARBA00022723"/>
    </source>
</evidence>
<feature type="region of interest" description="Disordered" evidence="3">
    <location>
        <begin position="32"/>
        <end position="94"/>
    </location>
</feature>
<sequence length="456" mass="46286">MPAFSNIASVCVLALAVAGPATVSAQATTSPRAPAAPAATPAAPVPAPGPAVPPAVPAPAPPAAPLPPQAPAPPANGPVSPAAATYPNMPTQWPDADQRKGGINVPALLASPLVVEGMNRVTAVVPPAILALRPSRQTAIGVGEVVYPGGAAAQAANCHAPAGCFRAAAANGYLPDVQNCPATNAWGITFDDGPTGAADAPGTVDLRAQLTAMNLKATFFVAGSPAYFQSAELKALADAGHEIASHTWSHSALTSLTNEQIVAEILYTEAWIVRATGLKPKFFRPPFGDVDDRVRAIIGALGYENILWNQARSAEDTDGTPVENTLKTVQTWFTPQPGFVSLQHNISPLTTAKSIAVLKAVQATPNFPLTIMPVGQCLGRSAYQGGNGTVASSAVPSPTATATTSPAPKRTLYSTVTPVPTKTPAPNAQVDNAAAKPQAIAGFAGLAALAGFFLMA</sequence>
<dbReference type="AlphaFoldDB" id="A0A507E9G8"/>
<dbReference type="InterPro" id="IPR011330">
    <property type="entry name" value="Glyco_hydro/deAcase_b/a-brl"/>
</dbReference>
<proteinExistence type="predicted"/>
<dbReference type="STRING" id="109895.A0A507E9G8"/>
<evidence type="ECO:0000259" key="5">
    <source>
        <dbReference type="PROSITE" id="PS51677"/>
    </source>
</evidence>
<feature type="chain" id="PRO_5021214730" description="NodB homology domain-containing protein" evidence="4">
    <location>
        <begin position="26"/>
        <end position="456"/>
    </location>
</feature>
<feature type="signal peptide" evidence="4">
    <location>
        <begin position="1"/>
        <end position="25"/>
    </location>
</feature>